<dbReference type="PRINTS" id="PR00783">
    <property type="entry name" value="MINTRINSICP"/>
</dbReference>
<gene>
    <name evidence="8" type="ORF">KC19_9G078200</name>
</gene>
<dbReference type="Pfam" id="PF00230">
    <property type="entry name" value="MIP"/>
    <property type="match status" value="1"/>
</dbReference>
<keyword evidence="2 6" id="KW-0813">Transport</keyword>
<feature type="transmembrane region" description="Helical" evidence="7">
    <location>
        <begin position="190"/>
        <end position="210"/>
    </location>
</feature>
<comment type="similarity">
    <text evidence="6">Belongs to the MIP/aquaporin (TC 1.A.8) family.</text>
</comment>
<evidence type="ECO:0000256" key="7">
    <source>
        <dbReference type="SAM" id="Phobius"/>
    </source>
</evidence>
<dbReference type="GO" id="GO:0016020">
    <property type="term" value="C:membrane"/>
    <property type="evidence" value="ECO:0007669"/>
    <property type="project" value="UniProtKB-SubCell"/>
</dbReference>
<feature type="transmembrane region" description="Helical" evidence="7">
    <location>
        <begin position="106"/>
        <end position="128"/>
    </location>
</feature>
<dbReference type="InterPro" id="IPR023271">
    <property type="entry name" value="Aquaporin-like"/>
</dbReference>
<evidence type="ECO:0000256" key="4">
    <source>
        <dbReference type="ARBA" id="ARBA00022989"/>
    </source>
</evidence>
<evidence type="ECO:0000313" key="8">
    <source>
        <dbReference type="EMBL" id="KAG0561612.1"/>
    </source>
</evidence>
<dbReference type="PANTHER" id="PTHR45724">
    <property type="entry name" value="AQUAPORIN NIP2-1"/>
    <property type="match status" value="1"/>
</dbReference>
<feature type="transmembrane region" description="Helical" evidence="7">
    <location>
        <begin position="71"/>
        <end position="94"/>
    </location>
</feature>
<dbReference type="InterPro" id="IPR034294">
    <property type="entry name" value="Aquaporin_transptr"/>
</dbReference>
<dbReference type="SUPFAM" id="SSF81338">
    <property type="entry name" value="Aquaporin-like"/>
    <property type="match status" value="1"/>
</dbReference>
<protein>
    <submittedName>
        <fullName evidence="8">Uncharacterized protein</fullName>
    </submittedName>
</protein>
<dbReference type="InterPro" id="IPR000425">
    <property type="entry name" value="MIP"/>
</dbReference>
<dbReference type="Gene3D" id="1.20.1080.10">
    <property type="entry name" value="Glycerol uptake facilitator protein"/>
    <property type="match status" value="1"/>
</dbReference>
<keyword evidence="9" id="KW-1185">Reference proteome</keyword>
<evidence type="ECO:0000256" key="2">
    <source>
        <dbReference type="ARBA" id="ARBA00022448"/>
    </source>
</evidence>
<organism evidence="8 9">
    <name type="scientific">Ceratodon purpureus</name>
    <name type="common">Fire moss</name>
    <name type="synonym">Dicranum purpureum</name>
    <dbReference type="NCBI Taxonomy" id="3225"/>
    <lineage>
        <taxon>Eukaryota</taxon>
        <taxon>Viridiplantae</taxon>
        <taxon>Streptophyta</taxon>
        <taxon>Embryophyta</taxon>
        <taxon>Bryophyta</taxon>
        <taxon>Bryophytina</taxon>
        <taxon>Bryopsida</taxon>
        <taxon>Dicranidae</taxon>
        <taxon>Pseudoditrichales</taxon>
        <taxon>Ditrichaceae</taxon>
        <taxon>Ceratodon</taxon>
    </lineage>
</organism>
<evidence type="ECO:0000313" key="9">
    <source>
        <dbReference type="Proteomes" id="UP000822688"/>
    </source>
</evidence>
<evidence type="ECO:0000256" key="5">
    <source>
        <dbReference type="ARBA" id="ARBA00023136"/>
    </source>
</evidence>
<feature type="transmembrane region" description="Helical" evidence="7">
    <location>
        <begin position="149"/>
        <end position="170"/>
    </location>
</feature>
<accession>A0A8T0GXH9</accession>
<reference evidence="8" key="1">
    <citation type="submission" date="2020-06" db="EMBL/GenBank/DDBJ databases">
        <title>WGS assembly of Ceratodon purpureus strain R40.</title>
        <authorList>
            <person name="Carey S.B."/>
            <person name="Jenkins J."/>
            <person name="Shu S."/>
            <person name="Lovell J.T."/>
            <person name="Sreedasyam A."/>
            <person name="Maumus F."/>
            <person name="Tiley G.P."/>
            <person name="Fernandez-Pozo N."/>
            <person name="Barry K."/>
            <person name="Chen C."/>
            <person name="Wang M."/>
            <person name="Lipzen A."/>
            <person name="Daum C."/>
            <person name="Saski C.A."/>
            <person name="Payton A.C."/>
            <person name="Mcbreen J.C."/>
            <person name="Conrad R.E."/>
            <person name="Kollar L.M."/>
            <person name="Olsson S."/>
            <person name="Huttunen S."/>
            <person name="Landis J.B."/>
            <person name="Wickett N.J."/>
            <person name="Johnson M.G."/>
            <person name="Rensing S.A."/>
            <person name="Grimwood J."/>
            <person name="Schmutz J."/>
            <person name="Mcdaniel S.F."/>
        </authorList>
    </citation>
    <scope>NUCLEOTIDE SEQUENCE</scope>
    <source>
        <strain evidence="8">R40</strain>
    </source>
</reference>
<evidence type="ECO:0000256" key="3">
    <source>
        <dbReference type="ARBA" id="ARBA00022692"/>
    </source>
</evidence>
<comment type="subcellular location">
    <subcellularLocation>
        <location evidence="1">Membrane</location>
        <topology evidence="1">Multi-pass membrane protein</topology>
    </subcellularLocation>
</comment>
<keyword evidence="5 7" id="KW-0472">Membrane</keyword>
<keyword evidence="3 6" id="KW-0812">Transmembrane</keyword>
<evidence type="ECO:0000256" key="6">
    <source>
        <dbReference type="RuleBase" id="RU000477"/>
    </source>
</evidence>
<dbReference type="InterPro" id="IPR022357">
    <property type="entry name" value="MIP_CS"/>
</dbReference>
<dbReference type="GO" id="GO:0015267">
    <property type="term" value="F:channel activity"/>
    <property type="evidence" value="ECO:0007669"/>
    <property type="project" value="InterPro"/>
</dbReference>
<evidence type="ECO:0000256" key="1">
    <source>
        <dbReference type="ARBA" id="ARBA00004141"/>
    </source>
</evidence>
<name>A0A8T0GXH9_CERPU</name>
<comment type="caution">
    <text evidence="8">The sequence shown here is derived from an EMBL/GenBank/DDBJ whole genome shotgun (WGS) entry which is preliminary data.</text>
</comment>
<dbReference type="PANTHER" id="PTHR45724:SF19">
    <property type="entry name" value="AQUAPORIN NIP6-1"/>
    <property type="match status" value="1"/>
</dbReference>
<proteinExistence type="inferred from homology"/>
<dbReference type="Proteomes" id="UP000822688">
    <property type="component" value="Chromosome 9"/>
</dbReference>
<sequence length="284" mass="29817">MEVLQSDQAVPSSLINSKPCTTCRITEFKKVHETSVPVLQVPLLLQDRQLHTLTMIMEQRRQIAGLSYGKVLRMATAEMVAVFLIMFSVCGTAIANKKTNGDMNLLGFATAGGLSVMMMVFAVGHISGAHLNPAVTLAFASKRAFPLQLVPIYILAQFVGSLVAVGVLQALTNDVETSLTVPSASTAQAFIVELILGFNLMFVATAVSTGSSNSGELAGIAVGATVILNVLLGGAISGAAMSPMRSLGPAIVANNYDNVWIYIIAPPIGALTGAWTHTLLQISS</sequence>
<dbReference type="PROSITE" id="PS00221">
    <property type="entry name" value="MIP"/>
    <property type="match status" value="1"/>
</dbReference>
<dbReference type="AlphaFoldDB" id="A0A8T0GXH9"/>
<keyword evidence="4 7" id="KW-1133">Transmembrane helix</keyword>
<dbReference type="EMBL" id="CM026430">
    <property type="protein sequence ID" value="KAG0561612.1"/>
    <property type="molecule type" value="Genomic_DNA"/>
</dbReference>
<feature type="transmembrane region" description="Helical" evidence="7">
    <location>
        <begin position="259"/>
        <end position="280"/>
    </location>
</feature>
<feature type="transmembrane region" description="Helical" evidence="7">
    <location>
        <begin position="217"/>
        <end position="239"/>
    </location>
</feature>